<reference evidence="2" key="1">
    <citation type="submission" date="2025-08" db="UniProtKB">
        <authorList>
            <consortium name="Ensembl"/>
        </authorList>
    </citation>
    <scope>IDENTIFICATION</scope>
</reference>
<name>A0A8B9D4G2_ANSCY</name>
<feature type="region of interest" description="Disordered" evidence="1">
    <location>
        <begin position="233"/>
        <end position="286"/>
    </location>
</feature>
<protein>
    <submittedName>
        <fullName evidence="2">Coiled-coil domain containing 198</fullName>
    </submittedName>
</protein>
<feature type="compositionally biased region" description="Basic and acidic residues" evidence="1">
    <location>
        <begin position="175"/>
        <end position="189"/>
    </location>
</feature>
<dbReference type="PANTHER" id="PTHR16065:SF2">
    <property type="entry name" value="COILED-COIL DOMAIN CONTAINING 198"/>
    <property type="match status" value="1"/>
</dbReference>
<evidence type="ECO:0000313" key="2">
    <source>
        <dbReference type="Ensembl" id="ENSACDP00005000465.1"/>
    </source>
</evidence>
<evidence type="ECO:0000313" key="3">
    <source>
        <dbReference type="Proteomes" id="UP000694521"/>
    </source>
</evidence>
<dbReference type="Ensembl" id="ENSACDT00005000539.1">
    <property type="protein sequence ID" value="ENSACDP00005000465.1"/>
    <property type="gene ID" value="ENSACDG00005000330.1"/>
</dbReference>
<reference evidence="2" key="2">
    <citation type="submission" date="2025-09" db="UniProtKB">
        <authorList>
            <consortium name="Ensembl"/>
        </authorList>
    </citation>
    <scope>IDENTIFICATION</scope>
</reference>
<feature type="compositionally biased region" description="Basic and acidic residues" evidence="1">
    <location>
        <begin position="233"/>
        <end position="252"/>
    </location>
</feature>
<proteinExistence type="predicted"/>
<organism evidence="2 3">
    <name type="scientific">Anser cygnoides</name>
    <name type="common">Swan goose</name>
    <dbReference type="NCBI Taxonomy" id="8845"/>
    <lineage>
        <taxon>Eukaryota</taxon>
        <taxon>Metazoa</taxon>
        <taxon>Chordata</taxon>
        <taxon>Craniata</taxon>
        <taxon>Vertebrata</taxon>
        <taxon>Euteleostomi</taxon>
        <taxon>Archelosauria</taxon>
        <taxon>Archosauria</taxon>
        <taxon>Dinosauria</taxon>
        <taxon>Saurischia</taxon>
        <taxon>Theropoda</taxon>
        <taxon>Coelurosauria</taxon>
        <taxon>Aves</taxon>
        <taxon>Neognathae</taxon>
        <taxon>Galloanserae</taxon>
        <taxon>Anseriformes</taxon>
        <taxon>Anatidae</taxon>
        <taxon>Anserinae</taxon>
        <taxon>Anser</taxon>
    </lineage>
</organism>
<keyword evidence="3" id="KW-1185">Reference proteome</keyword>
<dbReference type="AlphaFoldDB" id="A0A8B9D4G2"/>
<feature type="region of interest" description="Disordered" evidence="1">
    <location>
        <begin position="1"/>
        <end position="32"/>
    </location>
</feature>
<dbReference type="InterPro" id="IPR029235">
    <property type="entry name" value="FAME"/>
</dbReference>
<accession>A0A8B9D4G2</accession>
<dbReference type="Pfam" id="PF15398">
    <property type="entry name" value="DUF4619"/>
    <property type="match status" value="1"/>
</dbReference>
<sequence>MAGAESMFNPPGKDTQVHSSVGASPSRAASREPCAGAQGSLCFQGGTARGFFLLPRPPLCTMGLSSSKAHPKVTRVAPMLSSEDLPARPIPHPAVLGGPILRLPAVGEWGTLAFHGQLPPLRNTSYGRASTGPLSFDTVPADEGSSIIKLHPPRRPQRLEPAGPPRGIAPAKPWSQHDTDAAPKAKALEKSGQSLRALPGRRQHLHKLQMLELTRRRREAELKRNLHREAKINKQKIKEFSPKKVLDTRQRGDSTGSRDLVPAEHNQHFNGDPGNRGDGGLSGQHDGNSKVGLWLCREPRTRDLLWDTSSTDSGGCKGEERKLHRKPALVRTRTERVSLFDEFFDTDF</sequence>
<evidence type="ECO:0000256" key="1">
    <source>
        <dbReference type="SAM" id="MobiDB-lite"/>
    </source>
</evidence>
<dbReference type="Proteomes" id="UP000694521">
    <property type="component" value="Unplaced"/>
</dbReference>
<feature type="region of interest" description="Disordered" evidence="1">
    <location>
        <begin position="144"/>
        <end position="189"/>
    </location>
</feature>
<dbReference type="PANTHER" id="PTHR16065">
    <property type="entry name" value="COILED-COIL DOMAIN CONTAINING 198"/>
    <property type="match status" value="1"/>
</dbReference>